<dbReference type="GO" id="GO:0030246">
    <property type="term" value="F:carbohydrate binding"/>
    <property type="evidence" value="ECO:0007669"/>
    <property type="project" value="UniProtKB-ARBA"/>
</dbReference>
<dbReference type="OrthoDB" id="9800520at2"/>
<evidence type="ECO:0000256" key="2">
    <source>
        <dbReference type="ARBA" id="ARBA00007639"/>
    </source>
</evidence>
<keyword evidence="3 5" id="KW-0732">Signal</keyword>
<dbReference type="EMBL" id="CP031165">
    <property type="protein sequence ID" value="AXV09404.1"/>
    <property type="molecule type" value="Genomic_DNA"/>
</dbReference>
<evidence type="ECO:0000313" key="8">
    <source>
        <dbReference type="Proteomes" id="UP000264006"/>
    </source>
</evidence>
<evidence type="ECO:0000256" key="4">
    <source>
        <dbReference type="SAM" id="MobiDB-lite"/>
    </source>
</evidence>
<dbReference type="AlphaFoldDB" id="A0A346Y4K7"/>
<comment type="subcellular location">
    <subcellularLocation>
        <location evidence="1">Cell envelope</location>
    </subcellularLocation>
</comment>
<evidence type="ECO:0000256" key="1">
    <source>
        <dbReference type="ARBA" id="ARBA00004196"/>
    </source>
</evidence>
<proteinExistence type="inferred from homology"/>
<feature type="signal peptide" evidence="5">
    <location>
        <begin position="1"/>
        <end position="29"/>
    </location>
</feature>
<feature type="compositionally biased region" description="Acidic residues" evidence="4">
    <location>
        <begin position="33"/>
        <end position="60"/>
    </location>
</feature>
<dbReference type="InterPro" id="IPR028082">
    <property type="entry name" value="Peripla_BP_I"/>
</dbReference>
<dbReference type="KEGG" id="euz:DVS28_a4743"/>
<organism evidence="7 8">
    <name type="scientific">Euzebya pacifica</name>
    <dbReference type="NCBI Taxonomy" id="1608957"/>
    <lineage>
        <taxon>Bacteria</taxon>
        <taxon>Bacillati</taxon>
        <taxon>Actinomycetota</taxon>
        <taxon>Nitriliruptoria</taxon>
        <taxon>Euzebyales</taxon>
    </lineage>
</organism>
<protein>
    <submittedName>
        <fullName evidence="7">Ribose ABC transporter, periplasmic ribose-binding protein RbsB</fullName>
    </submittedName>
</protein>
<evidence type="ECO:0000313" key="7">
    <source>
        <dbReference type="EMBL" id="AXV09404.1"/>
    </source>
</evidence>
<dbReference type="PANTHER" id="PTHR46847">
    <property type="entry name" value="D-ALLOSE-BINDING PERIPLASMIC PROTEIN-RELATED"/>
    <property type="match status" value="1"/>
</dbReference>
<evidence type="ECO:0000256" key="5">
    <source>
        <dbReference type="SAM" id="SignalP"/>
    </source>
</evidence>
<comment type="similarity">
    <text evidence="2">Belongs to the bacterial solute-binding protein 2 family.</text>
</comment>
<sequence length="367" mass="38330">MTESTTSRFGLMRLMAAMIAVLLLLTACTGDGSSDDETTDGDSETSEETADADTGEETGDEAAGSTTGEAVTIGFSAPAADHGWIAAITENAQATADEFDDVTLEVTEGTNDVNQQIAQVETLINSGVDALVILPFEGQALTQVAQQAMEAGIPVVNLDRVFSSPQAYRTYIAGDNYGMGVSAGNYIGQRLTDEGVTDPVIAEIAGIDNLPLTQDRSQGFADALETFGFEVTARQAAEFTVESGQAVTANLLQAEPEIDAIWNHDDDQGIGVLAAIQEAGRDEFFMVGGAGSANAMREIQSGESVLQATVLYNPSMSSSAIRLARAIAQGTGLDGLAENDVPAEIITFSAVVTAENVEEYLPVGFES</sequence>
<gene>
    <name evidence="7" type="ORF">DVS28_a4743</name>
</gene>
<evidence type="ECO:0000256" key="3">
    <source>
        <dbReference type="ARBA" id="ARBA00022729"/>
    </source>
</evidence>
<dbReference type="Gene3D" id="3.40.50.2300">
    <property type="match status" value="2"/>
</dbReference>
<dbReference type="GO" id="GO:0030313">
    <property type="term" value="C:cell envelope"/>
    <property type="evidence" value="ECO:0007669"/>
    <property type="project" value="UniProtKB-SubCell"/>
</dbReference>
<feature type="region of interest" description="Disordered" evidence="4">
    <location>
        <begin position="31"/>
        <end position="68"/>
    </location>
</feature>
<dbReference type="PANTHER" id="PTHR46847:SF1">
    <property type="entry name" value="D-ALLOSE-BINDING PERIPLASMIC PROTEIN-RELATED"/>
    <property type="match status" value="1"/>
</dbReference>
<feature type="domain" description="Periplasmic binding protein" evidence="6">
    <location>
        <begin position="73"/>
        <end position="331"/>
    </location>
</feature>
<keyword evidence="8" id="KW-1185">Reference proteome</keyword>
<evidence type="ECO:0000259" key="6">
    <source>
        <dbReference type="Pfam" id="PF13407"/>
    </source>
</evidence>
<feature type="chain" id="PRO_5039115551" evidence="5">
    <location>
        <begin position="30"/>
        <end position="367"/>
    </location>
</feature>
<dbReference type="CDD" id="cd13120">
    <property type="entry name" value="BF2867_like_N"/>
    <property type="match status" value="1"/>
</dbReference>
<dbReference type="RefSeq" id="WP_114593592.1">
    <property type="nucleotide sequence ID" value="NZ_CP031165.1"/>
</dbReference>
<accession>A0A346Y4K7</accession>
<name>A0A346Y4K7_9ACTN</name>
<dbReference type="InterPro" id="IPR025997">
    <property type="entry name" value="SBP_2_dom"/>
</dbReference>
<dbReference type="Proteomes" id="UP000264006">
    <property type="component" value="Chromosome"/>
</dbReference>
<dbReference type="SUPFAM" id="SSF53822">
    <property type="entry name" value="Periplasmic binding protein-like I"/>
    <property type="match status" value="1"/>
</dbReference>
<reference evidence="7 8" key="1">
    <citation type="submission" date="2018-09" db="EMBL/GenBank/DDBJ databases">
        <title>Complete genome sequence of Euzebya sp. DY32-46 isolated from seawater of Pacific Ocean.</title>
        <authorList>
            <person name="Xu L."/>
            <person name="Wu Y.-H."/>
            <person name="Xu X.-W."/>
        </authorList>
    </citation>
    <scope>NUCLEOTIDE SEQUENCE [LARGE SCALE GENOMIC DNA]</scope>
    <source>
        <strain evidence="7 8">DY32-46</strain>
    </source>
</reference>
<dbReference type="Pfam" id="PF13407">
    <property type="entry name" value="Peripla_BP_4"/>
    <property type="match status" value="1"/>
</dbReference>